<dbReference type="Gene3D" id="4.10.410.10">
    <property type="entry name" value="Pancreatic trypsin inhibitor Kunitz domain"/>
    <property type="match status" value="3"/>
</dbReference>
<protein>
    <submittedName>
        <fullName evidence="7">Actinia tenebrosa protease inhibitors-like</fullName>
    </submittedName>
</protein>
<dbReference type="InterPro" id="IPR002223">
    <property type="entry name" value="Kunitz_BPTI"/>
</dbReference>
<dbReference type="RefSeq" id="XP_072852587.1">
    <property type="nucleotide sequence ID" value="XM_072996486.1"/>
</dbReference>
<keyword evidence="6" id="KW-1185">Reference proteome</keyword>
<feature type="region of interest" description="Disordered" evidence="2">
    <location>
        <begin position="102"/>
        <end position="143"/>
    </location>
</feature>
<dbReference type="SUPFAM" id="SSF57256">
    <property type="entry name" value="Elafin-like"/>
    <property type="match status" value="1"/>
</dbReference>
<dbReference type="Pfam" id="PF00014">
    <property type="entry name" value="Kunitz_BPTI"/>
    <property type="match status" value="3"/>
</dbReference>
<dbReference type="SUPFAM" id="SSF57362">
    <property type="entry name" value="BPTI-like"/>
    <property type="match status" value="3"/>
</dbReference>
<evidence type="ECO:0000313" key="7">
    <source>
        <dbReference type="RefSeq" id="XP_072852587.1"/>
    </source>
</evidence>
<proteinExistence type="predicted"/>
<dbReference type="Proteomes" id="UP001652642">
    <property type="component" value="Chromosome 4"/>
</dbReference>
<feature type="domain" description="BPTI/Kunitz inhibitor" evidence="4">
    <location>
        <begin position="196"/>
        <end position="247"/>
    </location>
</feature>
<name>A0ABM5G4J8_9SAUR</name>
<dbReference type="Gene3D" id="4.10.75.10">
    <property type="entry name" value="Elafin-like"/>
    <property type="match status" value="1"/>
</dbReference>
<evidence type="ECO:0000256" key="2">
    <source>
        <dbReference type="SAM" id="MobiDB-lite"/>
    </source>
</evidence>
<sequence length="355" mass="39826">MKAPGLLLLLFLGLLAIWAELPPASGQTEICRLPKEVGPCLAAFSRWFYNGQTQKCEAFTYGGCQGNANNFKTLEECQKKCERLITNWLSRTRPGRARCSSRASELFGFPPDPTWPSPRGRRDREGEGKGSPPTPLSLSLSLGPGDAALPPDRSAMRSDDFARSGFLLLLFFFFLGGPSPFWTDGPSASSQFVDMCSTFPAESESCGEPKRRFFYNTTSQRCEPFLHRGCTWNLNQFYTIEECQRHCGKIEKPGSCPPSPTVITTECLTGCMHDGSCPNDQKCCSFGCALRCSDPLKDLCRMPPEKGPCHANIQNWYYDWQTRRCKRFTFGGCLGNKNNFKKRKECQLRCARRSK</sequence>
<feature type="chain" id="PRO_5045946436" evidence="3">
    <location>
        <begin position="27"/>
        <end position="355"/>
    </location>
</feature>
<dbReference type="PANTHER" id="PTHR46751:SF1">
    <property type="entry name" value="WAP FOUR-DISULFIDE CORE DOMAIN PROTEIN 6A"/>
    <property type="match status" value="1"/>
</dbReference>
<reference evidence="7" key="1">
    <citation type="submission" date="2025-08" db="UniProtKB">
        <authorList>
            <consortium name="RefSeq"/>
        </authorList>
    </citation>
    <scope>IDENTIFICATION</scope>
</reference>
<feature type="signal peptide" evidence="3">
    <location>
        <begin position="1"/>
        <end position="26"/>
    </location>
</feature>
<dbReference type="PANTHER" id="PTHR46751">
    <property type="entry name" value="EPPIN"/>
    <property type="match status" value="1"/>
</dbReference>
<dbReference type="PRINTS" id="PR00003">
    <property type="entry name" value="4DISULPHCORE"/>
</dbReference>
<evidence type="ECO:0000313" key="6">
    <source>
        <dbReference type="Proteomes" id="UP001652642"/>
    </source>
</evidence>
<organism evidence="6 7">
    <name type="scientific">Pogona vitticeps</name>
    <name type="common">central bearded dragon</name>
    <dbReference type="NCBI Taxonomy" id="103695"/>
    <lineage>
        <taxon>Eukaryota</taxon>
        <taxon>Metazoa</taxon>
        <taxon>Chordata</taxon>
        <taxon>Craniata</taxon>
        <taxon>Vertebrata</taxon>
        <taxon>Euteleostomi</taxon>
        <taxon>Lepidosauria</taxon>
        <taxon>Squamata</taxon>
        <taxon>Bifurcata</taxon>
        <taxon>Unidentata</taxon>
        <taxon>Episquamata</taxon>
        <taxon>Toxicofera</taxon>
        <taxon>Iguania</taxon>
        <taxon>Acrodonta</taxon>
        <taxon>Agamidae</taxon>
        <taxon>Amphibolurinae</taxon>
        <taxon>Pogona</taxon>
    </lineage>
</organism>
<dbReference type="InterPro" id="IPR036880">
    <property type="entry name" value="Kunitz_BPTI_sf"/>
</dbReference>
<feature type="domain" description="WAP" evidence="5">
    <location>
        <begin position="249"/>
        <end position="296"/>
    </location>
</feature>
<dbReference type="PROSITE" id="PS50279">
    <property type="entry name" value="BPTI_KUNITZ_2"/>
    <property type="match status" value="3"/>
</dbReference>
<dbReference type="InterPro" id="IPR036645">
    <property type="entry name" value="Elafin-like_sf"/>
</dbReference>
<dbReference type="PROSITE" id="PS51390">
    <property type="entry name" value="WAP"/>
    <property type="match status" value="1"/>
</dbReference>
<dbReference type="CDD" id="cd00199">
    <property type="entry name" value="WAP"/>
    <property type="match status" value="1"/>
</dbReference>
<keyword evidence="1" id="KW-1015">Disulfide bond</keyword>
<evidence type="ECO:0000259" key="4">
    <source>
        <dbReference type="PROSITE" id="PS50279"/>
    </source>
</evidence>
<feature type="domain" description="BPTI/Kunitz inhibitor" evidence="4">
    <location>
        <begin position="31"/>
        <end position="81"/>
    </location>
</feature>
<dbReference type="Pfam" id="PF00095">
    <property type="entry name" value="WAP"/>
    <property type="match status" value="1"/>
</dbReference>
<dbReference type="SMART" id="SM00217">
    <property type="entry name" value="WAP"/>
    <property type="match status" value="1"/>
</dbReference>
<dbReference type="InterPro" id="IPR051388">
    <property type="entry name" value="Serpin_venom_toxin"/>
</dbReference>
<dbReference type="CDD" id="cd00109">
    <property type="entry name" value="Kunitz-type"/>
    <property type="match status" value="3"/>
</dbReference>
<dbReference type="InterPro" id="IPR020901">
    <property type="entry name" value="Prtase_inh_Kunz-CS"/>
</dbReference>
<keyword evidence="7" id="KW-0646">Protease inhibitor</keyword>
<evidence type="ECO:0000256" key="3">
    <source>
        <dbReference type="SAM" id="SignalP"/>
    </source>
</evidence>
<evidence type="ECO:0000256" key="1">
    <source>
        <dbReference type="ARBA" id="ARBA00023157"/>
    </source>
</evidence>
<dbReference type="GO" id="GO:0030414">
    <property type="term" value="F:peptidase inhibitor activity"/>
    <property type="evidence" value="ECO:0007669"/>
    <property type="project" value="UniProtKB-KW"/>
</dbReference>
<accession>A0ABM5G4J8</accession>
<dbReference type="GeneID" id="110086221"/>
<dbReference type="PRINTS" id="PR00759">
    <property type="entry name" value="BASICPTASE"/>
</dbReference>
<dbReference type="InterPro" id="IPR008197">
    <property type="entry name" value="WAP_dom"/>
</dbReference>
<gene>
    <name evidence="7" type="primary">LOC110086221</name>
</gene>
<feature type="domain" description="BPTI/Kunitz inhibitor" evidence="4">
    <location>
        <begin position="300"/>
        <end position="350"/>
    </location>
</feature>
<keyword evidence="3" id="KW-0732">Signal</keyword>
<dbReference type="PROSITE" id="PS00280">
    <property type="entry name" value="BPTI_KUNITZ_1"/>
    <property type="match status" value="3"/>
</dbReference>
<dbReference type="SMART" id="SM00131">
    <property type="entry name" value="KU"/>
    <property type="match status" value="3"/>
</dbReference>
<evidence type="ECO:0000259" key="5">
    <source>
        <dbReference type="PROSITE" id="PS51390"/>
    </source>
</evidence>